<dbReference type="PANTHER" id="PTHR42718:SF9">
    <property type="entry name" value="MAJOR FACILITATOR SUPERFAMILY MULTIDRUG TRANSPORTER MFSC"/>
    <property type="match status" value="1"/>
</dbReference>
<evidence type="ECO:0000313" key="9">
    <source>
        <dbReference type="Proteomes" id="UP000635387"/>
    </source>
</evidence>
<feature type="transmembrane region" description="Helical" evidence="6">
    <location>
        <begin position="158"/>
        <end position="178"/>
    </location>
</feature>
<feature type="transmembrane region" description="Helical" evidence="6">
    <location>
        <begin position="298"/>
        <end position="319"/>
    </location>
</feature>
<feature type="transmembrane region" description="Helical" evidence="6">
    <location>
        <begin position="234"/>
        <end position="252"/>
    </location>
</feature>
<dbReference type="InterPro" id="IPR011701">
    <property type="entry name" value="MFS"/>
</dbReference>
<evidence type="ECO:0000259" key="7">
    <source>
        <dbReference type="PROSITE" id="PS50850"/>
    </source>
</evidence>
<comment type="caution">
    <text evidence="8">The sequence shown here is derived from an EMBL/GenBank/DDBJ whole genome shotgun (WGS) entry which is preliminary data.</text>
</comment>
<feature type="transmembrane region" description="Helical" evidence="6">
    <location>
        <begin position="385"/>
        <end position="408"/>
    </location>
</feature>
<reference evidence="9" key="1">
    <citation type="journal article" date="2019" name="Int. J. Syst. Evol. Microbiol.">
        <title>The Global Catalogue of Microorganisms (GCM) 10K type strain sequencing project: providing services to taxonomists for standard genome sequencing and annotation.</title>
        <authorList>
            <consortium name="The Broad Institute Genomics Platform"/>
            <consortium name="The Broad Institute Genome Sequencing Center for Infectious Disease"/>
            <person name="Wu L."/>
            <person name="Ma J."/>
        </authorList>
    </citation>
    <scope>NUCLEOTIDE SEQUENCE [LARGE SCALE GENOMIC DNA]</scope>
    <source>
        <strain evidence="9">CGMCC 4.7683</strain>
    </source>
</reference>
<dbReference type="Gene3D" id="1.20.1250.20">
    <property type="entry name" value="MFS general substrate transporter like domains"/>
    <property type="match status" value="1"/>
</dbReference>
<organism evidence="8 9">
    <name type="scientific">Amycolatopsis oliviviridis</name>
    <dbReference type="NCBI Taxonomy" id="1471590"/>
    <lineage>
        <taxon>Bacteria</taxon>
        <taxon>Bacillati</taxon>
        <taxon>Actinomycetota</taxon>
        <taxon>Actinomycetes</taxon>
        <taxon>Pseudonocardiales</taxon>
        <taxon>Pseudonocardiaceae</taxon>
        <taxon>Amycolatopsis</taxon>
    </lineage>
</organism>
<dbReference type="PROSITE" id="PS00216">
    <property type="entry name" value="SUGAR_TRANSPORT_1"/>
    <property type="match status" value="1"/>
</dbReference>
<dbReference type="EMBL" id="BNAY01000001">
    <property type="protein sequence ID" value="GHH01450.1"/>
    <property type="molecule type" value="Genomic_DNA"/>
</dbReference>
<dbReference type="SUPFAM" id="SSF103473">
    <property type="entry name" value="MFS general substrate transporter"/>
    <property type="match status" value="1"/>
</dbReference>
<gene>
    <name evidence="8" type="ORF">GCM10017790_01410</name>
</gene>
<dbReference type="RefSeq" id="WP_191250701.1">
    <property type="nucleotide sequence ID" value="NZ_BNAY01000001.1"/>
</dbReference>
<feature type="transmembrane region" description="Helical" evidence="6">
    <location>
        <begin position="359"/>
        <end position="379"/>
    </location>
</feature>
<evidence type="ECO:0000256" key="6">
    <source>
        <dbReference type="SAM" id="Phobius"/>
    </source>
</evidence>
<name>A0ABQ3L464_9PSEU</name>
<dbReference type="PROSITE" id="PS50850">
    <property type="entry name" value="MFS"/>
    <property type="match status" value="1"/>
</dbReference>
<keyword evidence="3 6" id="KW-0812">Transmembrane</keyword>
<dbReference type="PANTHER" id="PTHR42718">
    <property type="entry name" value="MAJOR FACILITATOR SUPERFAMILY MULTIDRUG TRANSPORTER MFSC"/>
    <property type="match status" value="1"/>
</dbReference>
<accession>A0ABQ3L464</accession>
<dbReference type="InterPro" id="IPR036259">
    <property type="entry name" value="MFS_trans_sf"/>
</dbReference>
<feature type="transmembrane region" description="Helical" evidence="6">
    <location>
        <begin position="325"/>
        <end position="347"/>
    </location>
</feature>
<dbReference type="Pfam" id="PF07690">
    <property type="entry name" value="MFS_1"/>
    <property type="match status" value="1"/>
</dbReference>
<keyword evidence="9" id="KW-1185">Reference proteome</keyword>
<dbReference type="InterPro" id="IPR020846">
    <property type="entry name" value="MFS_dom"/>
</dbReference>
<evidence type="ECO:0000313" key="8">
    <source>
        <dbReference type="EMBL" id="GHH01450.1"/>
    </source>
</evidence>
<proteinExistence type="predicted"/>
<keyword evidence="4 6" id="KW-1133">Transmembrane helix</keyword>
<feature type="transmembrane region" description="Helical" evidence="6">
    <location>
        <begin position="272"/>
        <end position="291"/>
    </location>
</feature>
<feature type="transmembrane region" description="Helical" evidence="6">
    <location>
        <begin position="123"/>
        <end position="146"/>
    </location>
</feature>
<feature type="domain" description="Major facilitator superfamily (MFS) profile" evidence="7">
    <location>
        <begin position="30"/>
        <end position="414"/>
    </location>
</feature>
<feature type="transmembrane region" description="Helical" evidence="6">
    <location>
        <begin position="96"/>
        <end position="117"/>
    </location>
</feature>
<dbReference type="Proteomes" id="UP000635387">
    <property type="component" value="Unassembled WGS sequence"/>
</dbReference>
<feature type="transmembrane region" description="Helical" evidence="6">
    <location>
        <begin position="20"/>
        <end position="40"/>
    </location>
</feature>
<protein>
    <submittedName>
        <fullName evidence="8">Multidrug resistance protein</fullName>
    </submittedName>
</protein>
<evidence type="ECO:0000256" key="4">
    <source>
        <dbReference type="ARBA" id="ARBA00022989"/>
    </source>
</evidence>
<evidence type="ECO:0000256" key="2">
    <source>
        <dbReference type="ARBA" id="ARBA00022448"/>
    </source>
</evidence>
<feature type="transmembrane region" description="Helical" evidence="6">
    <location>
        <begin position="184"/>
        <end position="204"/>
    </location>
</feature>
<dbReference type="InterPro" id="IPR005829">
    <property type="entry name" value="Sugar_transporter_CS"/>
</dbReference>
<evidence type="ECO:0000256" key="1">
    <source>
        <dbReference type="ARBA" id="ARBA00004651"/>
    </source>
</evidence>
<sequence>MTSPDLTGSTLTGRTPAPGAATWTFRTLLILLVLDLTYLVNAMDRQVFAILLPDIKQAYALTGNQAGTLSTIFTLGMGLAGIPAGYLADRIGRKRIIIASLLLFSITCALQATAIGLVDLTVWRILSGVGEGAQNAALYAAVGAYFHRNRAVAIGSINAAFGLGAFAGPLLGGALLSSTGDWRVPLYVFGAIGLVILVVLLFAVPRSVTEIGRHEEPRTASAPGGAVRFFNRRVICCTIATVAAGFTIYGYLGLYPTYLRETYGYAPDQTALAASMFGLGALTAVFCGFFADRFDQRLVNVAGFAAIAGCGAGIFVFGTTYPAQLVFSLLLGVAFTGVVYTNTSALIQRSVPSAKVGRATGLFVAAMYIPASFSGYFFAATKSGFGWQTAGVIQLCAIPVVGLVAMAAMGKARD</sequence>
<evidence type="ECO:0000256" key="3">
    <source>
        <dbReference type="ARBA" id="ARBA00022692"/>
    </source>
</evidence>
<keyword evidence="2" id="KW-0813">Transport</keyword>
<evidence type="ECO:0000256" key="5">
    <source>
        <dbReference type="ARBA" id="ARBA00023136"/>
    </source>
</evidence>
<keyword evidence="5 6" id="KW-0472">Membrane</keyword>
<comment type="subcellular location">
    <subcellularLocation>
        <location evidence="1">Cell membrane</location>
        <topology evidence="1">Multi-pass membrane protein</topology>
    </subcellularLocation>
</comment>